<gene>
    <name evidence="2" type="ORF">ACFP3R_17835</name>
</gene>
<dbReference type="RefSeq" id="WP_380637342.1">
    <property type="nucleotide sequence ID" value="NZ_JBHSQO010000016.1"/>
</dbReference>
<feature type="transmembrane region" description="Helical" evidence="1">
    <location>
        <begin position="75"/>
        <end position="93"/>
    </location>
</feature>
<sequence>MMGTAHGSALGFAGGVVVTAVVGRWPAPALALLVVVVLVVSWWTTPAGSLLAAAQCWGLYAGFVVGDEGHLAPDWHALLVLAVAGTASLGGLARSGPEEL</sequence>
<comment type="caution">
    <text evidence="2">The sequence shown here is derived from an EMBL/GenBank/DDBJ whole genome shotgun (WGS) entry which is preliminary data.</text>
</comment>
<feature type="transmembrane region" description="Helical" evidence="1">
    <location>
        <begin position="6"/>
        <end position="23"/>
    </location>
</feature>
<protein>
    <recommendedName>
        <fullName evidence="4">Fusaric acid resistance family protein</fullName>
    </recommendedName>
</protein>
<keyword evidence="1" id="KW-0472">Membrane</keyword>
<evidence type="ECO:0000313" key="2">
    <source>
        <dbReference type="EMBL" id="MFC6091141.1"/>
    </source>
</evidence>
<keyword evidence="1" id="KW-1133">Transmembrane helix</keyword>
<dbReference type="Proteomes" id="UP001596220">
    <property type="component" value="Unassembled WGS sequence"/>
</dbReference>
<organism evidence="2 3">
    <name type="scientific">Saccharothrix lopnurensis</name>
    <dbReference type="NCBI Taxonomy" id="1670621"/>
    <lineage>
        <taxon>Bacteria</taxon>
        <taxon>Bacillati</taxon>
        <taxon>Actinomycetota</taxon>
        <taxon>Actinomycetes</taxon>
        <taxon>Pseudonocardiales</taxon>
        <taxon>Pseudonocardiaceae</taxon>
        <taxon>Saccharothrix</taxon>
    </lineage>
</organism>
<reference evidence="3" key="1">
    <citation type="journal article" date="2019" name="Int. J. Syst. Evol. Microbiol.">
        <title>The Global Catalogue of Microorganisms (GCM) 10K type strain sequencing project: providing services to taxonomists for standard genome sequencing and annotation.</title>
        <authorList>
            <consortium name="The Broad Institute Genomics Platform"/>
            <consortium name="The Broad Institute Genome Sequencing Center for Infectious Disease"/>
            <person name="Wu L."/>
            <person name="Ma J."/>
        </authorList>
    </citation>
    <scope>NUCLEOTIDE SEQUENCE [LARGE SCALE GENOMIC DNA]</scope>
    <source>
        <strain evidence="3">CGMCC 4.7246</strain>
    </source>
</reference>
<accession>A0ABW1P6S2</accession>
<evidence type="ECO:0008006" key="4">
    <source>
        <dbReference type="Google" id="ProtNLM"/>
    </source>
</evidence>
<proteinExistence type="predicted"/>
<dbReference type="EMBL" id="JBHSQO010000016">
    <property type="protein sequence ID" value="MFC6091141.1"/>
    <property type="molecule type" value="Genomic_DNA"/>
</dbReference>
<keyword evidence="1" id="KW-0812">Transmembrane</keyword>
<evidence type="ECO:0000313" key="3">
    <source>
        <dbReference type="Proteomes" id="UP001596220"/>
    </source>
</evidence>
<feature type="transmembrane region" description="Helical" evidence="1">
    <location>
        <begin position="30"/>
        <end position="63"/>
    </location>
</feature>
<evidence type="ECO:0000256" key="1">
    <source>
        <dbReference type="SAM" id="Phobius"/>
    </source>
</evidence>
<name>A0ABW1P6S2_9PSEU</name>
<keyword evidence="3" id="KW-1185">Reference proteome</keyword>